<sequence length="51" mass="5882">MTDSTSVIDDYIRYYECQCGKGFLSETDARTHIQQCPAMPHVGTNQRQRDD</sequence>
<reference evidence="1 2" key="1">
    <citation type="journal article" date="2011" name="PLoS ONE">
        <title>Haloquadratum walsbyi: limited diversity in a global pond.</title>
        <authorList>
            <person name="Dyall-Smith M."/>
            <person name="Pfeiffer F."/>
            <person name="Klee K."/>
            <person name="Palm P."/>
            <person name="Gross K."/>
            <person name="Schuster S.C."/>
            <person name="Rampp M."/>
            <person name="Oesterhelt D."/>
        </authorList>
    </citation>
    <scope>NUCLEOTIDE SEQUENCE [LARGE SCALE GENOMIC DNA]</scope>
    <source>
        <strain evidence="2">DSM 16854 / JCM 12705 / C23</strain>
    </source>
</reference>
<evidence type="ECO:0008006" key="3">
    <source>
        <dbReference type="Google" id="ProtNLM"/>
    </source>
</evidence>
<accession>G0LJ12</accession>
<dbReference type="HOGENOM" id="CLU_3163062_0_0_2"/>
<dbReference type="AlphaFoldDB" id="G0LJ12"/>
<evidence type="ECO:0000313" key="1">
    <source>
        <dbReference type="EMBL" id="CCC40580.1"/>
    </source>
</evidence>
<evidence type="ECO:0000313" key="2">
    <source>
        <dbReference type="Proteomes" id="UP000007954"/>
    </source>
</evidence>
<name>G0LJ12_HALWC</name>
<dbReference type="Proteomes" id="UP000007954">
    <property type="component" value="Chromosome"/>
</dbReference>
<gene>
    <name evidence="1" type="ordered locus">Hqrw_2755</name>
</gene>
<dbReference type="KEGG" id="hwc:Hqrw_2755"/>
<organism evidence="1 2">
    <name type="scientific">Haloquadratum walsbyi (strain DSM 16854 / JCM 12705 / C23)</name>
    <dbReference type="NCBI Taxonomy" id="768065"/>
    <lineage>
        <taxon>Archaea</taxon>
        <taxon>Methanobacteriati</taxon>
        <taxon>Methanobacteriota</taxon>
        <taxon>Stenosarchaea group</taxon>
        <taxon>Halobacteria</taxon>
        <taxon>Halobacteriales</taxon>
        <taxon>Haloferacaceae</taxon>
        <taxon>Haloquadratum</taxon>
    </lineage>
</organism>
<dbReference type="EMBL" id="FR746099">
    <property type="protein sequence ID" value="CCC40580.1"/>
    <property type="molecule type" value="Genomic_DNA"/>
</dbReference>
<proteinExistence type="predicted"/>
<protein>
    <recommendedName>
        <fullName evidence="3">C2H2-type domain-containing protein</fullName>
    </recommendedName>
</protein>